<keyword evidence="3" id="KW-0732">Signal</keyword>
<dbReference type="Pfam" id="PF00379">
    <property type="entry name" value="Chitin_bind_4"/>
    <property type="match status" value="1"/>
</dbReference>
<dbReference type="GO" id="GO:0031012">
    <property type="term" value="C:extracellular matrix"/>
    <property type="evidence" value="ECO:0007669"/>
    <property type="project" value="TreeGrafter"/>
</dbReference>
<dbReference type="AlphaFoldDB" id="A0AAV8XUH1"/>
<keyword evidence="5" id="KW-1185">Reference proteome</keyword>
<sequence>MALKLFVFALLAATANAGALIGAPVAYAAPIAKAVVADEYDSHPQYSYGYDVQDSLTGDNKRASEVRDGDFVQGSYSLVEPDGTTRTVDYTADPVNGFNAVVSKQPVAASAVAKIAAPAYAYAAPTVAKFAAPAPLTYAAHAPLSYAAHAPLSYAAHAPLSYAAPAPLAYAAHSRIAAPLAYAAPAAITKAYY</sequence>
<dbReference type="Proteomes" id="UP001162162">
    <property type="component" value="Unassembled WGS sequence"/>
</dbReference>
<dbReference type="GO" id="GO:0005615">
    <property type="term" value="C:extracellular space"/>
    <property type="evidence" value="ECO:0007669"/>
    <property type="project" value="TreeGrafter"/>
</dbReference>
<evidence type="ECO:0000313" key="5">
    <source>
        <dbReference type="Proteomes" id="UP001162162"/>
    </source>
</evidence>
<feature type="signal peptide" evidence="3">
    <location>
        <begin position="1"/>
        <end position="17"/>
    </location>
</feature>
<accession>A0AAV8XUH1</accession>
<feature type="chain" id="PRO_5043372990" description="Cuticle protein" evidence="3">
    <location>
        <begin position="18"/>
        <end position="193"/>
    </location>
</feature>
<dbReference type="PANTHER" id="PTHR12236">
    <property type="entry name" value="STRUCTURAL CONTITUENT OF CUTICLE"/>
    <property type="match status" value="1"/>
</dbReference>
<evidence type="ECO:0000256" key="2">
    <source>
        <dbReference type="PROSITE-ProRule" id="PRU00497"/>
    </source>
</evidence>
<dbReference type="InterPro" id="IPR000618">
    <property type="entry name" value="Insect_cuticle"/>
</dbReference>
<dbReference type="InterPro" id="IPR051217">
    <property type="entry name" value="Insect_Cuticle_Struc_Prot"/>
</dbReference>
<evidence type="ECO:0000256" key="1">
    <source>
        <dbReference type="ARBA" id="ARBA00022460"/>
    </source>
</evidence>
<organism evidence="4 5">
    <name type="scientific">Aromia moschata</name>
    <dbReference type="NCBI Taxonomy" id="1265417"/>
    <lineage>
        <taxon>Eukaryota</taxon>
        <taxon>Metazoa</taxon>
        <taxon>Ecdysozoa</taxon>
        <taxon>Arthropoda</taxon>
        <taxon>Hexapoda</taxon>
        <taxon>Insecta</taxon>
        <taxon>Pterygota</taxon>
        <taxon>Neoptera</taxon>
        <taxon>Endopterygota</taxon>
        <taxon>Coleoptera</taxon>
        <taxon>Polyphaga</taxon>
        <taxon>Cucujiformia</taxon>
        <taxon>Chrysomeloidea</taxon>
        <taxon>Cerambycidae</taxon>
        <taxon>Cerambycinae</taxon>
        <taxon>Callichromatini</taxon>
        <taxon>Aromia</taxon>
    </lineage>
</organism>
<proteinExistence type="predicted"/>
<dbReference type="PANTHER" id="PTHR12236:SF75">
    <property type="entry name" value="CUTICULAR PROTEIN 62BB, ISOFORM A"/>
    <property type="match status" value="1"/>
</dbReference>
<dbReference type="PROSITE" id="PS51155">
    <property type="entry name" value="CHIT_BIND_RR_2"/>
    <property type="match status" value="1"/>
</dbReference>
<comment type="caution">
    <text evidence="4">The sequence shown here is derived from an EMBL/GenBank/DDBJ whole genome shotgun (WGS) entry which is preliminary data.</text>
</comment>
<gene>
    <name evidence="4" type="ORF">NQ318_010297</name>
</gene>
<dbReference type="EMBL" id="JAPWTK010000363">
    <property type="protein sequence ID" value="KAJ8941529.1"/>
    <property type="molecule type" value="Genomic_DNA"/>
</dbReference>
<evidence type="ECO:0008006" key="6">
    <source>
        <dbReference type="Google" id="ProtNLM"/>
    </source>
</evidence>
<dbReference type="PRINTS" id="PR00947">
    <property type="entry name" value="CUTICLE"/>
</dbReference>
<dbReference type="PROSITE" id="PS00233">
    <property type="entry name" value="CHIT_BIND_RR_1"/>
    <property type="match status" value="1"/>
</dbReference>
<protein>
    <recommendedName>
        <fullName evidence="6">Cuticle protein</fullName>
    </recommendedName>
</protein>
<dbReference type="InterPro" id="IPR031311">
    <property type="entry name" value="CHIT_BIND_RR_consensus"/>
</dbReference>
<evidence type="ECO:0000256" key="3">
    <source>
        <dbReference type="SAM" id="SignalP"/>
    </source>
</evidence>
<reference evidence="4" key="1">
    <citation type="journal article" date="2023" name="Insect Mol. Biol.">
        <title>Genome sequencing provides insights into the evolution of gene families encoding plant cell wall-degrading enzymes in longhorned beetles.</title>
        <authorList>
            <person name="Shin N.R."/>
            <person name="Okamura Y."/>
            <person name="Kirsch R."/>
            <person name="Pauchet Y."/>
        </authorList>
    </citation>
    <scope>NUCLEOTIDE SEQUENCE</scope>
    <source>
        <strain evidence="4">AMC_N1</strain>
    </source>
</reference>
<evidence type="ECO:0000313" key="4">
    <source>
        <dbReference type="EMBL" id="KAJ8941529.1"/>
    </source>
</evidence>
<name>A0AAV8XUH1_9CUCU</name>
<keyword evidence="1 2" id="KW-0193">Cuticle</keyword>
<dbReference type="GO" id="GO:0042302">
    <property type="term" value="F:structural constituent of cuticle"/>
    <property type="evidence" value="ECO:0007669"/>
    <property type="project" value="UniProtKB-UniRule"/>
</dbReference>